<protein>
    <submittedName>
        <fullName evidence="1">Uncharacterized protein</fullName>
    </submittedName>
</protein>
<gene>
    <name evidence="1" type="ORF">QO001_001559</name>
</gene>
<dbReference type="Proteomes" id="UP001223420">
    <property type="component" value="Unassembled WGS sequence"/>
</dbReference>
<name>A0AAJ1TKY7_9HYPH</name>
<evidence type="ECO:0000313" key="2">
    <source>
        <dbReference type="Proteomes" id="UP001223420"/>
    </source>
</evidence>
<evidence type="ECO:0000313" key="1">
    <source>
        <dbReference type="EMBL" id="MDQ0542641.1"/>
    </source>
</evidence>
<comment type="caution">
    <text evidence="1">The sequence shown here is derived from an EMBL/GenBank/DDBJ whole genome shotgun (WGS) entry which is preliminary data.</text>
</comment>
<organism evidence="1 2">
    <name type="scientific">Methylobacterium brachiatum</name>
    <dbReference type="NCBI Taxonomy" id="269660"/>
    <lineage>
        <taxon>Bacteria</taxon>
        <taxon>Pseudomonadati</taxon>
        <taxon>Pseudomonadota</taxon>
        <taxon>Alphaproteobacteria</taxon>
        <taxon>Hyphomicrobiales</taxon>
        <taxon>Methylobacteriaceae</taxon>
        <taxon>Methylobacterium</taxon>
    </lineage>
</organism>
<proteinExistence type="predicted"/>
<dbReference type="EMBL" id="JAUSWL010000002">
    <property type="protein sequence ID" value="MDQ0542641.1"/>
    <property type="molecule type" value="Genomic_DNA"/>
</dbReference>
<dbReference type="RefSeq" id="WP_230365892.1">
    <property type="nucleotide sequence ID" value="NZ_JAJALK010000003.1"/>
</dbReference>
<sequence length="659" mass="72790">MPRLEITGTQRHYCAVAAVEQDGVWRLFKPFREGRIRAAAFVGADRLVCLGKTGELCLIDWRLGVERARGSIPERYATIAGIFVARNAELIVVHGDKRPFDPEEYCHSIAVLRADTLETILQGEGLLWSGNGSVARLVEDLAIPRKPGAPVNITIHSDLFEVPGGGVAFIGDRCHPGKTGYGLCHLNPVDGSVQYTPLPHEPRWWWLSPSGRLAVTLTAGAPAPSGESPAHRVEAGGGRAIELWTTVPPQLRKTLLRLAVPERDLRITAMVWEPDETSVWVQAIRYSAERTEPGTPWQKRNEQHEFQRIGLDGAHSPVFHFERFDGSRFTGPAYLHFKSPDILDVSPDQPIAIRAGWVGGAVFIPRAWCAEDQSARRISEDEDGFQPTAWAGPKSSAIQRFLAKACPRPVVVVAAFEQAAIADALQRLAQLIRTGLADLLQDDVLDLAFKVGGRTMTETAFFARLARERIAVVPELRALLTTYLDVQPEIVAAKKLYRQIWGPKENQGALAPAMQALLHLDPGAHDVFRRYLDRRDGEHETHSRDVILETYIAETGWRDAAMIRFGLYAAMIQYRDGVIILGGHLDTSGLVGAAEALLSPDAFADAILDELDRFMELPDFDPPVPKAELYEGLTDGLRMSPYGQHVRAALAARRPFAAR</sequence>
<reference evidence="1" key="1">
    <citation type="submission" date="2023-07" db="EMBL/GenBank/DDBJ databases">
        <title>Genomic Encyclopedia of Type Strains, Phase IV (KMG-IV): sequencing the most valuable type-strain genomes for metagenomic binning, comparative biology and taxonomic classification.</title>
        <authorList>
            <person name="Goeker M."/>
        </authorList>
    </citation>
    <scope>NUCLEOTIDE SEQUENCE</scope>
    <source>
        <strain evidence="1">DSM 19569</strain>
    </source>
</reference>
<dbReference type="AlphaFoldDB" id="A0AAJ1TKY7"/>
<accession>A0AAJ1TKY7</accession>